<comment type="caution">
    <text evidence="10">The sequence shown here is derived from an EMBL/GenBank/DDBJ whole genome shotgun (WGS) entry which is preliminary data.</text>
</comment>
<name>A0ABW8TFQ9_9CLOT</name>
<keyword evidence="11" id="KW-1185">Reference proteome</keyword>
<dbReference type="EC" id="2.4.2.14" evidence="7"/>
<dbReference type="EMBL" id="JBJIAA010000009">
    <property type="protein sequence ID" value="MFL0251081.1"/>
    <property type="molecule type" value="Genomic_DNA"/>
</dbReference>
<dbReference type="Gene3D" id="3.40.50.2020">
    <property type="match status" value="1"/>
</dbReference>
<keyword evidence="3 7" id="KW-0328">Glycosyltransferase</keyword>
<feature type="binding site" evidence="7">
    <location>
        <position position="452"/>
    </location>
    <ligand>
        <name>[4Fe-4S] cluster</name>
        <dbReference type="ChEBI" id="CHEBI:49883"/>
    </ligand>
</feature>
<organism evidence="10 11">
    <name type="scientific">Clostridium neuense</name>
    <dbReference type="NCBI Taxonomy" id="1728934"/>
    <lineage>
        <taxon>Bacteria</taxon>
        <taxon>Bacillati</taxon>
        <taxon>Bacillota</taxon>
        <taxon>Clostridia</taxon>
        <taxon>Eubacteriales</taxon>
        <taxon>Clostridiaceae</taxon>
        <taxon>Clostridium</taxon>
    </lineage>
</organism>
<comment type="cofactor">
    <cofactor evidence="7">
        <name>Mg(2+)</name>
        <dbReference type="ChEBI" id="CHEBI:18420"/>
    </cofactor>
    <text evidence="7">Binds 1 Mg(2+) ion per subunit.</text>
</comment>
<evidence type="ECO:0000256" key="1">
    <source>
        <dbReference type="ARBA" id="ARBA00005209"/>
    </source>
</evidence>
<keyword evidence="7" id="KW-0460">Magnesium</keyword>
<evidence type="ECO:0000256" key="4">
    <source>
        <dbReference type="ARBA" id="ARBA00022679"/>
    </source>
</evidence>
<comment type="cofactor">
    <cofactor evidence="7">
        <name>[4Fe-4S] cluster</name>
        <dbReference type="ChEBI" id="CHEBI:49883"/>
    </cofactor>
    <text evidence="7">Binds 1 [4Fe-4S] cluster per subunit.</text>
</comment>
<dbReference type="InterPro" id="IPR029055">
    <property type="entry name" value="Ntn_hydrolases_N"/>
</dbReference>
<dbReference type="InterPro" id="IPR035584">
    <property type="entry name" value="PurF_N"/>
</dbReference>
<dbReference type="PIRSF" id="PIRSF000485">
    <property type="entry name" value="Amd_phspho_trans"/>
    <property type="match status" value="1"/>
</dbReference>
<feature type="active site" description="Nucleophile" evidence="7">
    <location>
        <position position="20"/>
    </location>
</feature>
<dbReference type="InterPro" id="IPR005854">
    <property type="entry name" value="PurF"/>
</dbReference>
<comment type="similarity">
    <text evidence="2 7 8">In the C-terminal section; belongs to the purine/pyrimidine phosphoribosyltransferase family.</text>
</comment>
<keyword evidence="7" id="KW-0479">Metal-binding</keyword>
<comment type="function">
    <text evidence="7">Catalyzes the formation of phosphoribosylamine from phosphoribosylpyrophosphate (PRPP) and glutamine.</text>
</comment>
<comment type="catalytic activity">
    <reaction evidence="7 8">
        <text>5-phospho-beta-D-ribosylamine + L-glutamate + diphosphate = 5-phospho-alpha-D-ribose 1-diphosphate + L-glutamine + H2O</text>
        <dbReference type="Rhea" id="RHEA:14905"/>
        <dbReference type="ChEBI" id="CHEBI:15377"/>
        <dbReference type="ChEBI" id="CHEBI:29985"/>
        <dbReference type="ChEBI" id="CHEBI:33019"/>
        <dbReference type="ChEBI" id="CHEBI:58017"/>
        <dbReference type="ChEBI" id="CHEBI:58359"/>
        <dbReference type="ChEBI" id="CHEBI:58681"/>
        <dbReference type="EC" id="2.4.2.14"/>
    </reaction>
</comment>
<dbReference type="CDD" id="cd00715">
    <property type="entry name" value="GPATase_N"/>
    <property type="match status" value="1"/>
</dbReference>
<proteinExistence type="inferred from homology"/>
<protein>
    <recommendedName>
        <fullName evidence="7">Amidophosphoribosyltransferase</fullName>
        <shortName evidence="7">ATase</shortName>
        <ecNumber evidence="7">2.4.2.14</ecNumber>
    </recommendedName>
    <alternativeName>
        <fullName evidence="7">Glutamine phosphoribosylpyrophosphate amidotransferase</fullName>
        <shortName evidence="7">GPATase</shortName>
    </alternativeName>
</protein>
<reference evidence="10 11" key="1">
    <citation type="submission" date="2024-11" db="EMBL/GenBank/DDBJ databases">
        <authorList>
            <person name="Heng Y.C."/>
            <person name="Lim A.C.H."/>
            <person name="Lee J.K.Y."/>
            <person name="Kittelmann S."/>
        </authorList>
    </citation>
    <scope>NUCLEOTIDE SEQUENCE [LARGE SCALE GENOMIC DNA]</scope>
    <source>
        <strain evidence="10 11">WILCCON 0114</strain>
    </source>
</reference>
<feature type="binding site" evidence="7">
    <location>
        <position position="256"/>
    </location>
    <ligand>
        <name>[4Fe-4S] cluster</name>
        <dbReference type="ChEBI" id="CHEBI:49883"/>
    </ligand>
</feature>
<keyword evidence="4 7" id="KW-0808">Transferase</keyword>
<dbReference type="Pfam" id="PF00156">
    <property type="entry name" value="Pribosyltran"/>
    <property type="match status" value="1"/>
</dbReference>
<dbReference type="Pfam" id="PF13522">
    <property type="entry name" value="GATase_6"/>
    <property type="match status" value="1"/>
</dbReference>
<evidence type="ECO:0000259" key="9">
    <source>
        <dbReference type="PROSITE" id="PS51278"/>
    </source>
</evidence>
<dbReference type="SUPFAM" id="SSF56235">
    <property type="entry name" value="N-terminal nucleophile aminohydrolases (Ntn hydrolases)"/>
    <property type="match status" value="1"/>
</dbReference>
<keyword evidence="6 7" id="KW-0315">Glutamine amidotransferase</keyword>
<dbReference type="CDD" id="cd06223">
    <property type="entry name" value="PRTases_typeI"/>
    <property type="match status" value="1"/>
</dbReference>
<evidence type="ECO:0000256" key="5">
    <source>
        <dbReference type="ARBA" id="ARBA00022755"/>
    </source>
</evidence>
<dbReference type="PROSITE" id="PS51278">
    <property type="entry name" value="GATASE_TYPE_2"/>
    <property type="match status" value="1"/>
</dbReference>
<accession>A0ABW8TFQ9</accession>
<dbReference type="InterPro" id="IPR017932">
    <property type="entry name" value="GATase_2_dom"/>
</dbReference>
<dbReference type="InterPro" id="IPR000836">
    <property type="entry name" value="PRTase_dom"/>
</dbReference>
<gene>
    <name evidence="7 10" type="primary">purF</name>
    <name evidence="10" type="ORF">ACJDT4_11660</name>
</gene>
<dbReference type="SUPFAM" id="SSF53271">
    <property type="entry name" value="PRTase-like"/>
    <property type="match status" value="1"/>
</dbReference>
<feature type="domain" description="Glutamine amidotransferase type-2" evidence="9">
    <location>
        <begin position="20"/>
        <end position="240"/>
    </location>
</feature>
<feature type="binding site" evidence="7">
    <location>
        <position position="365"/>
    </location>
    <ligand>
        <name>Mg(2+)</name>
        <dbReference type="ChEBI" id="CHEBI:18420"/>
    </ligand>
</feature>
<dbReference type="GO" id="GO:0004044">
    <property type="term" value="F:amidophosphoribosyltransferase activity"/>
    <property type="evidence" value="ECO:0007669"/>
    <property type="project" value="UniProtKB-EC"/>
</dbReference>
<evidence type="ECO:0000256" key="7">
    <source>
        <dbReference type="HAMAP-Rule" id="MF_01931"/>
    </source>
</evidence>
<keyword evidence="5 7" id="KW-0658">Purine biosynthesis</keyword>
<dbReference type="Gene3D" id="3.60.20.10">
    <property type="entry name" value="Glutamine Phosphoribosylpyrophosphate, subunit 1, domain 1"/>
    <property type="match status" value="1"/>
</dbReference>
<dbReference type="RefSeq" id="WP_406787740.1">
    <property type="nucleotide sequence ID" value="NZ_JBJIAA010000009.1"/>
</dbReference>
<dbReference type="Proteomes" id="UP001623592">
    <property type="component" value="Unassembled WGS sequence"/>
</dbReference>
<evidence type="ECO:0000313" key="11">
    <source>
        <dbReference type="Proteomes" id="UP001623592"/>
    </source>
</evidence>
<evidence type="ECO:0000256" key="6">
    <source>
        <dbReference type="ARBA" id="ARBA00022962"/>
    </source>
</evidence>
<keyword evidence="7" id="KW-0408">Iron</keyword>
<dbReference type="InterPro" id="IPR029057">
    <property type="entry name" value="PRTase-like"/>
</dbReference>
<dbReference type="NCBIfam" id="TIGR01134">
    <property type="entry name" value="purF"/>
    <property type="match status" value="1"/>
</dbReference>
<keyword evidence="7" id="KW-0411">Iron-sulfur</keyword>
<evidence type="ECO:0000256" key="2">
    <source>
        <dbReference type="ARBA" id="ARBA00010138"/>
    </source>
</evidence>
<feature type="binding site" evidence="7">
    <location>
        <position position="455"/>
    </location>
    <ligand>
        <name>[4Fe-4S] cluster</name>
        <dbReference type="ChEBI" id="CHEBI:49883"/>
    </ligand>
</feature>
<comment type="pathway">
    <text evidence="1 7 8">Purine metabolism; IMP biosynthesis via de novo pathway; N(1)-(5-phospho-D-ribosyl)glycinamide from 5-phospho-alpha-D-ribose 1-diphosphate: step 1/2.</text>
</comment>
<evidence type="ECO:0000256" key="8">
    <source>
        <dbReference type="PIRNR" id="PIRNR000485"/>
    </source>
</evidence>
<keyword evidence="7" id="KW-0004">4Fe-4S</keyword>
<sequence length="475" mass="52025">MKNMQYTAEHEDIDKFKEECGVFGIFSNTNIDVAHLAYYGLYALQHRGQESAGIAVSNSDEIKVYKDMGLVSDVFNTEILDSMNGNAAIGHVRYSTTGGSTAANAQPLLSNFKLGSIAIAHNGNLVNADVIRELLQDCGTMFQTSIDTEVILNLIARSAKKGIENAVVDAIQAVKGSYAIVILTKDKLIGVRDPNGIRPLCIGKYDESYVLCSESCALDTIGAEFVRDVKPGEIIIIDKDGLKSINFAERTKCETCSFEYIYFARPDSVIDGIDVYKARQRAGEKLYEESPVEADLVIGVPDSGIPAALGYAKASGIPYDLGLIKNKYVGRTFIAPTQELRERAVSVKLNPVKSMIEGKRVVLIDDSIVRGTTSKKLVDLIREAGAKEVHFRVSSPIVKFPCYFGIDTPYRKDLIGSHMSVEEIRDFIGADSVGYLSIESLLETLDKDRTFCLGCFNGVYPVSAPMEAAKDRLEE</sequence>
<feature type="binding site" evidence="7">
    <location>
        <position position="366"/>
    </location>
    <ligand>
        <name>Mg(2+)</name>
        <dbReference type="ChEBI" id="CHEBI:18420"/>
    </ligand>
</feature>
<evidence type="ECO:0000313" key="10">
    <source>
        <dbReference type="EMBL" id="MFL0251081.1"/>
    </source>
</evidence>
<dbReference type="PANTHER" id="PTHR11907">
    <property type="entry name" value="AMIDOPHOSPHORIBOSYLTRANSFERASE"/>
    <property type="match status" value="1"/>
</dbReference>
<evidence type="ECO:0000256" key="3">
    <source>
        <dbReference type="ARBA" id="ARBA00022676"/>
    </source>
</evidence>
<feature type="binding site" evidence="7">
    <location>
        <position position="402"/>
    </location>
    <ligand>
        <name>[4Fe-4S] cluster</name>
        <dbReference type="ChEBI" id="CHEBI:49883"/>
    </ligand>
</feature>
<feature type="binding site" evidence="7">
    <location>
        <position position="303"/>
    </location>
    <ligand>
        <name>Mg(2+)</name>
        <dbReference type="ChEBI" id="CHEBI:18420"/>
    </ligand>
</feature>
<dbReference type="HAMAP" id="MF_01931">
    <property type="entry name" value="PurF"/>
    <property type="match status" value="1"/>
</dbReference>